<dbReference type="InterPro" id="IPR001387">
    <property type="entry name" value="Cro/C1-type_HTH"/>
</dbReference>
<protein>
    <submittedName>
        <fullName evidence="2">Helix-turn-helix protein</fullName>
    </submittedName>
</protein>
<dbReference type="InterPro" id="IPR043917">
    <property type="entry name" value="DUF5753"/>
</dbReference>
<dbReference type="OrthoDB" id="3462393at2"/>
<dbReference type="InterPro" id="IPR010982">
    <property type="entry name" value="Lambda_DNA-bd_dom_sf"/>
</dbReference>
<dbReference type="RefSeq" id="WP_145903200.1">
    <property type="nucleotide sequence ID" value="NZ_BAAAMZ010000042.1"/>
</dbReference>
<dbReference type="Pfam" id="PF13560">
    <property type="entry name" value="HTH_31"/>
    <property type="match status" value="1"/>
</dbReference>
<dbReference type="Gene3D" id="1.10.260.40">
    <property type="entry name" value="lambda repressor-like DNA-binding domains"/>
    <property type="match status" value="1"/>
</dbReference>
<dbReference type="SUPFAM" id="SSF47413">
    <property type="entry name" value="lambda repressor-like DNA-binding domains"/>
    <property type="match status" value="1"/>
</dbReference>
<proteinExistence type="predicted"/>
<evidence type="ECO:0000313" key="3">
    <source>
        <dbReference type="Proteomes" id="UP000317940"/>
    </source>
</evidence>
<reference evidence="2 3" key="1">
    <citation type="submission" date="2019-06" db="EMBL/GenBank/DDBJ databases">
        <title>Sequencing the genomes of 1000 actinobacteria strains.</title>
        <authorList>
            <person name="Klenk H.-P."/>
        </authorList>
    </citation>
    <scope>NUCLEOTIDE SEQUENCE [LARGE SCALE GENOMIC DNA]</scope>
    <source>
        <strain evidence="2 3">DSM 44826</strain>
    </source>
</reference>
<keyword evidence="3" id="KW-1185">Reference proteome</keyword>
<dbReference type="Pfam" id="PF19054">
    <property type="entry name" value="DUF5753"/>
    <property type="match status" value="1"/>
</dbReference>
<dbReference type="CDD" id="cd00093">
    <property type="entry name" value="HTH_XRE"/>
    <property type="match status" value="1"/>
</dbReference>
<sequence length="288" mass="31636">MAPRPSPTLRQRRLGVELRRMREQAGLGSSELARLLGIAPAQITQIETAKSGISVDRLYSIADSCMCTNEPLVSALAEIITDRRKSSWWEEYQGILSSQVLDIAELEEHATALSCFALAFIPGLLQTRPYATALFTQTLLPLPQLEVDHRTAFRLRRQQVIRSGATPCSVFMYEAALRSHVGGRPVLLDQLSSLLEDSEHPGISIRIVPFDAAVFPIPSQDLAYMAGPVPELDTVQVDQVDSSRLVDSPAQLGLYRAALARLSSSALSESASRDFISSVMKEMQGRDD</sequence>
<dbReference type="PROSITE" id="PS50943">
    <property type="entry name" value="HTH_CROC1"/>
    <property type="match status" value="1"/>
</dbReference>
<dbReference type="GO" id="GO:0003677">
    <property type="term" value="F:DNA binding"/>
    <property type="evidence" value="ECO:0007669"/>
    <property type="project" value="InterPro"/>
</dbReference>
<gene>
    <name evidence="2" type="ORF">FHX73_11683</name>
</gene>
<name>A0A561UC44_9ACTN</name>
<accession>A0A561UC44</accession>
<evidence type="ECO:0000313" key="2">
    <source>
        <dbReference type="EMBL" id="TWF96909.1"/>
    </source>
</evidence>
<dbReference type="AlphaFoldDB" id="A0A561UC44"/>
<evidence type="ECO:0000259" key="1">
    <source>
        <dbReference type="PROSITE" id="PS50943"/>
    </source>
</evidence>
<dbReference type="SMART" id="SM00530">
    <property type="entry name" value="HTH_XRE"/>
    <property type="match status" value="1"/>
</dbReference>
<feature type="domain" description="HTH cro/C1-type" evidence="1">
    <location>
        <begin position="18"/>
        <end position="72"/>
    </location>
</feature>
<organism evidence="2 3">
    <name type="scientific">Kitasatospora viridis</name>
    <dbReference type="NCBI Taxonomy" id="281105"/>
    <lineage>
        <taxon>Bacteria</taxon>
        <taxon>Bacillati</taxon>
        <taxon>Actinomycetota</taxon>
        <taxon>Actinomycetes</taxon>
        <taxon>Kitasatosporales</taxon>
        <taxon>Streptomycetaceae</taxon>
        <taxon>Kitasatospora</taxon>
    </lineage>
</organism>
<dbReference type="Proteomes" id="UP000317940">
    <property type="component" value="Unassembled WGS sequence"/>
</dbReference>
<comment type="caution">
    <text evidence="2">The sequence shown here is derived from an EMBL/GenBank/DDBJ whole genome shotgun (WGS) entry which is preliminary data.</text>
</comment>
<dbReference type="EMBL" id="VIWT01000001">
    <property type="protein sequence ID" value="TWF96909.1"/>
    <property type="molecule type" value="Genomic_DNA"/>
</dbReference>